<feature type="region of interest" description="Disordered" evidence="2">
    <location>
        <begin position="149"/>
        <end position="208"/>
    </location>
</feature>
<comment type="caution">
    <text evidence="4">The sequence shown here is derived from an EMBL/GenBank/DDBJ whole genome shotgun (WGS) entry which is preliminary data.</text>
</comment>
<dbReference type="SUPFAM" id="SSF56399">
    <property type="entry name" value="ADP-ribosylation"/>
    <property type="match status" value="1"/>
</dbReference>
<dbReference type="EMBL" id="NEDP02000215">
    <property type="protein sequence ID" value="OWF56353.1"/>
    <property type="molecule type" value="Genomic_DNA"/>
</dbReference>
<keyword evidence="5" id="KW-1185">Reference proteome</keyword>
<dbReference type="PANTHER" id="PTHR45740:SF2">
    <property type="entry name" value="POLY [ADP-RIBOSE] POLYMERASE"/>
    <property type="match status" value="1"/>
</dbReference>
<evidence type="ECO:0000313" key="4">
    <source>
        <dbReference type="EMBL" id="OWF56353.1"/>
    </source>
</evidence>
<feature type="compositionally biased region" description="Polar residues" evidence="2">
    <location>
        <begin position="151"/>
        <end position="177"/>
    </location>
</feature>
<dbReference type="OrthoDB" id="8062037at2759"/>
<accession>A0A210R5N2</accession>
<dbReference type="GO" id="GO:0003950">
    <property type="term" value="F:NAD+ poly-ADP-ribosyltransferase activity"/>
    <property type="evidence" value="ECO:0007669"/>
    <property type="project" value="UniProtKB-UniRule"/>
</dbReference>
<gene>
    <name evidence="4" type="ORF">KP79_PYT00068</name>
</gene>
<dbReference type="AlphaFoldDB" id="A0A210R5N2"/>
<dbReference type="GO" id="GO:0005634">
    <property type="term" value="C:nucleus"/>
    <property type="evidence" value="ECO:0007669"/>
    <property type="project" value="TreeGrafter"/>
</dbReference>
<dbReference type="Gene3D" id="3.90.228.10">
    <property type="match status" value="1"/>
</dbReference>
<dbReference type="InterPro" id="IPR012317">
    <property type="entry name" value="Poly(ADP-ribose)pol_cat_dom"/>
</dbReference>
<evidence type="ECO:0000256" key="1">
    <source>
        <dbReference type="RuleBase" id="RU362114"/>
    </source>
</evidence>
<dbReference type="Proteomes" id="UP000242188">
    <property type="component" value="Unassembled WGS sequence"/>
</dbReference>
<keyword evidence="1" id="KW-0808">Transferase</keyword>
<evidence type="ECO:0000313" key="5">
    <source>
        <dbReference type="Proteomes" id="UP000242188"/>
    </source>
</evidence>
<proteinExistence type="predicted"/>
<dbReference type="GO" id="GO:1990404">
    <property type="term" value="F:NAD+-protein mono-ADP-ribosyltransferase activity"/>
    <property type="evidence" value="ECO:0007669"/>
    <property type="project" value="TreeGrafter"/>
</dbReference>
<dbReference type="Pfam" id="PF00644">
    <property type="entry name" value="PARP"/>
    <property type="match status" value="1"/>
</dbReference>
<feature type="domain" description="PARP catalytic" evidence="3">
    <location>
        <begin position="276"/>
        <end position="481"/>
    </location>
</feature>
<evidence type="ECO:0000256" key="2">
    <source>
        <dbReference type="SAM" id="MobiDB-lite"/>
    </source>
</evidence>
<protein>
    <recommendedName>
        <fullName evidence="1">Poly [ADP-ribose] polymerase</fullName>
        <shortName evidence="1">PARP</shortName>
        <ecNumber evidence="1">2.4.2.-</ecNumber>
    </recommendedName>
</protein>
<keyword evidence="1" id="KW-0328">Glycosyltransferase</keyword>
<reference evidence="4 5" key="1">
    <citation type="journal article" date="2017" name="Nat. Ecol. Evol.">
        <title>Scallop genome provides insights into evolution of bilaterian karyotype and development.</title>
        <authorList>
            <person name="Wang S."/>
            <person name="Zhang J."/>
            <person name="Jiao W."/>
            <person name="Li J."/>
            <person name="Xun X."/>
            <person name="Sun Y."/>
            <person name="Guo X."/>
            <person name="Huan P."/>
            <person name="Dong B."/>
            <person name="Zhang L."/>
            <person name="Hu X."/>
            <person name="Sun X."/>
            <person name="Wang J."/>
            <person name="Zhao C."/>
            <person name="Wang Y."/>
            <person name="Wang D."/>
            <person name="Huang X."/>
            <person name="Wang R."/>
            <person name="Lv J."/>
            <person name="Li Y."/>
            <person name="Zhang Z."/>
            <person name="Liu B."/>
            <person name="Lu W."/>
            <person name="Hui Y."/>
            <person name="Liang J."/>
            <person name="Zhou Z."/>
            <person name="Hou R."/>
            <person name="Li X."/>
            <person name="Liu Y."/>
            <person name="Li H."/>
            <person name="Ning X."/>
            <person name="Lin Y."/>
            <person name="Zhao L."/>
            <person name="Xing Q."/>
            <person name="Dou J."/>
            <person name="Li Y."/>
            <person name="Mao J."/>
            <person name="Guo H."/>
            <person name="Dou H."/>
            <person name="Li T."/>
            <person name="Mu C."/>
            <person name="Jiang W."/>
            <person name="Fu Q."/>
            <person name="Fu X."/>
            <person name="Miao Y."/>
            <person name="Liu J."/>
            <person name="Yu Q."/>
            <person name="Li R."/>
            <person name="Liao H."/>
            <person name="Li X."/>
            <person name="Kong Y."/>
            <person name="Jiang Z."/>
            <person name="Chourrout D."/>
            <person name="Li R."/>
            <person name="Bao Z."/>
        </authorList>
    </citation>
    <scope>NUCLEOTIDE SEQUENCE [LARGE SCALE GENOMIC DNA]</scope>
    <source>
        <strain evidence="4 5">PY_sf001</strain>
    </source>
</reference>
<evidence type="ECO:0000259" key="3">
    <source>
        <dbReference type="PROSITE" id="PS51059"/>
    </source>
</evidence>
<keyword evidence="1" id="KW-0520">NAD</keyword>
<dbReference type="PROSITE" id="PS51059">
    <property type="entry name" value="PARP_CATALYTIC"/>
    <property type="match status" value="1"/>
</dbReference>
<name>A0A210R5N2_MIZYE</name>
<dbReference type="InterPro" id="IPR051712">
    <property type="entry name" value="ARTD-AVP"/>
</dbReference>
<sequence length="651" mass="74379">MASQCQIASTRQEEKDRRLAILIQQQETLAARQLGAKSGHQYRQENQNLDRAIKTSLLYSSLKGRTLRSSQLGDIETDGPPAGQTSYPDPLLTFHEGNLLPQVNSKSVPMMSFRRARQFRVSDSSDDSHMGALADEHMVWQQTALVDGGQYNLSNEDSPNSQTNENRNTIPSNLNEKTLSHDDEDSPEIQGASNFSERPRSRGNEDEDDISREIEQLFKMGAISSAEAETIQESQQRKFRLNNMTKWQRNSDDEELRPFVFDTDGIPINWTDDMESTNQRPGLSMDVRLVELHPGQMEYDKIDDEFNETGIKITKIERIQNTYLLERFKSEMEDTTRRRHSGFDLNIRYLYHGTKADKSRVSEEGLDQRLSRMGYFGKGIYFSDNPLKCVHYTENMDSLGDAYILKCRVILGDSKCFPEGQYDTALKREPEKENVRPGMWRFYDSVVGCPRDYNEFVVYENRRAMIEYIISFKLGPEGTAAMQQLNTPSVSVANTPGGEGEPVDDNHLDRIREVREAVRRKRCQDRGIIYSEPNKQRKHKDDQMWNKLQMLHGVKPEVDKPGKIIPGASAPVQELSSQSDDAKINNTDSLTMSGGVNYEQEPDPVEQVMSGLLQEFLGVTDTDDVEIAKYYITTNKMNINDALMNYYNDLP</sequence>
<dbReference type="EC" id="2.4.2.-" evidence="1"/>
<organism evidence="4 5">
    <name type="scientific">Mizuhopecten yessoensis</name>
    <name type="common">Japanese scallop</name>
    <name type="synonym">Patinopecten yessoensis</name>
    <dbReference type="NCBI Taxonomy" id="6573"/>
    <lineage>
        <taxon>Eukaryota</taxon>
        <taxon>Metazoa</taxon>
        <taxon>Spiralia</taxon>
        <taxon>Lophotrochozoa</taxon>
        <taxon>Mollusca</taxon>
        <taxon>Bivalvia</taxon>
        <taxon>Autobranchia</taxon>
        <taxon>Pteriomorphia</taxon>
        <taxon>Pectinida</taxon>
        <taxon>Pectinoidea</taxon>
        <taxon>Pectinidae</taxon>
        <taxon>Mizuhopecten</taxon>
    </lineage>
</organism>
<dbReference type="PANTHER" id="PTHR45740">
    <property type="entry name" value="POLY [ADP-RIBOSE] POLYMERASE"/>
    <property type="match status" value="1"/>
</dbReference>